<keyword evidence="6 7" id="KW-0472">Membrane</keyword>
<dbReference type="Proteomes" id="UP000260665">
    <property type="component" value="Unassembled WGS sequence"/>
</dbReference>
<keyword evidence="5 7" id="KW-1133">Transmembrane helix</keyword>
<feature type="domain" description="Major facilitator superfamily (MFS) profile" evidence="8">
    <location>
        <begin position="32"/>
        <end position="418"/>
    </location>
</feature>
<evidence type="ECO:0000256" key="6">
    <source>
        <dbReference type="ARBA" id="ARBA00023136"/>
    </source>
</evidence>
<feature type="transmembrane region" description="Helical" evidence="7">
    <location>
        <begin position="156"/>
        <end position="179"/>
    </location>
</feature>
<keyword evidence="4 7" id="KW-0812">Transmembrane</keyword>
<dbReference type="PANTHER" id="PTHR42718">
    <property type="entry name" value="MAJOR FACILITATOR SUPERFAMILY MULTIDRUG TRANSPORTER MFSC"/>
    <property type="match status" value="1"/>
</dbReference>
<feature type="transmembrane region" description="Helical" evidence="7">
    <location>
        <begin position="364"/>
        <end position="386"/>
    </location>
</feature>
<dbReference type="RefSeq" id="WP_117180102.1">
    <property type="nucleotide sequence ID" value="NZ_QFZK01000025.1"/>
</dbReference>
<proteinExistence type="predicted"/>
<evidence type="ECO:0000313" key="10">
    <source>
        <dbReference type="Proteomes" id="UP000260665"/>
    </source>
</evidence>
<name>A0A3E1R6Y7_9BURK</name>
<sequence length="420" mass="43820">MSQTTSIQTGLKATGGAALPTAPADVQLPTGAILALSISAFGSGISMRVSDPLLPGLASEFSLTLGHAALVITVFAIAYGASQLIFGPLGDRFGKYRVIAWGTVSCALTTGVCAMAPTFELLLVARALAGVSAATIIPLAMAWIGDVTSYERRQPILAKFMIGQVLGVSAGVLLGGYAADHLHWRTPFEAIAVYFALGGAYLLWLNARLPAAARKTSPPQGSATKRMVSEFGQVLAVPWARVVLLTVFAEGAAIFGSLAFLVTHLHQMHAIPLSMAGQVVMLFGLGGLLFAVSAYYLAHRLGEVGLCRWGGLLVAASYAVVALSPTWWWAIPACFCAGLGFYMLHNTLQINATQMAPERRGAAVAAFAASYFMGQSAGVALSGALIPVTGTSGVILLGALGVTLVSQNFARLMRVHRRKA</sequence>
<feature type="transmembrane region" description="Helical" evidence="7">
    <location>
        <begin position="392"/>
        <end position="410"/>
    </location>
</feature>
<feature type="transmembrane region" description="Helical" evidence="7">
    <location>
        <begin position="305"/>
        <end position="321"/>
    </location>
</feature>
<evidence type="ECO:0000256" key="2">
    <source>
        <dbReference type="ARBA" id="ARBA00022448"/>
    </source>
</evidence>
<evidence type="ECO:0000256" key="4">
    <source>
        <dbReference type="ARBA" id="ARBA00022692"/>
    </source>
</evidence>
<dbReference type="Gene3D" id="1.20.1250.20">
    <property type="entry name" value="MFS general substrate transporter like domains"/>
    <property type="match status" value="1"/>
</dbReference>
<dbReference type="GO" id="GO:0005886">
    <property type="term" value="C:plasma membrane"/>
    <property type="evidence" value="ECO:0007669"/>
    <property type="project" value="UniProtKB-SubCell"/>
</dbReference>
<evidence type="ECO:0000256" key="1">
    <source>
        <dbReference type="ARBA" id="ARBA00004651"/>
    </source>
</evidence>
<dbReference type="PANTHER" id="PTHR42718:SF46">
    <property type="entry name" value="BLR6921 PROTEIN"/>
    <property type="match status" value="1"/>
</dbReference>
<dbReference type="InterPro" id="IPR020846">
    <property type="entry name" value="MFS_dom"/>
</dbReference>
<dbReference type="SUPFAM" id="SSF103473">
    <property type="entry name" value="MFS general substrate transporter"/>
    <property type="match status" value="1"/>
</dbReference>
<dbReference type="GO" id="GO:0022857">
    <property type="term" value="F:transmembrane transporter activity"/>
    <property type="evidence" value="ECO:0007669"/>
    <property type="project" value="InterPro"/>
</dbReference>
<dbReference type="CDD" id="cd17324">
    <property type="entry name" value="MFS_NepI_like"/>
    <property type="match status" value="1"/>
</dbReference>
<gene>
    <name evidence="9" type="ORF">DIC66_20775</name>
</gene>
<keyword evidence="10" id="KW-1185">Reference proteome</keyword>
<feature type="transmembrane region" description="Helical" evidence="7">
    <location>
        <begin position="275"/>
        <end position="298"/>
    </location>
</feature>
<keyword evidence="2" id="KW-0813">Transport</keyword>
<evidence type="ECO:0000259" key="8">
    <source>
        <dbReference type="PROSITE" id="PS50850"/>
    </source>
</evidence>
<organism evidence="9 10">
    <name type="scientific">Rhodoferax lacus</name>
    <dbReference type="NCBI Taxonomy" id="2184758"/>
    <lineage>
        <taxon>Bacteria</taxon>
        <taxon>Pseudomonadati</taxon>
        <taxon>Pseudomonadota</taxon>
        <taxon>Betaproteobacteria</taxon>
        <taxon>Burkholderiales</taxon>
        <taxon>Comamonadaceae</taxon>
        <taxon>Rhodoferax</taxon>
    </lineage>
</organism>
<comment type="caution">
    <text evidence="9">The sequence shown here is derived from an EMBL/GenBank/DDBJ whole genome shotgun (WGS) entry which is preliminary data.</text>
</comment>
<dbReference type="Pfam" id="PF07690">
    <property type="entry name" value="MFS_1"/>
    <property type="match status" value="1"/>
</dbReference>
<evidence type="ECO:0000313" key="9">
    <source>
        <dbReference type="EMBL" id="RFO95003.1"/>
    </source>
</evidence>
<keyword evidence="3" id="KW-1003">Cell membrane</keyword>
<comment type="subcellular location">
    <subcellularLocation>
        <location evidence="1">Cell membrane</location>
        <topology evidence="1">Multi-pass membrane protein</topology>
    </subcellularLocation>
</comment>
<feature type="transmembrane region" description="Helical" evidence="7">
    <location>
        <begin position="65"/>
        <end position="86"/>
    </location>
</feature>
<dbReference type="InterPro" id="IPR036259">
    <property type="entry name" value="MFS_trans_sf"/>
</dbReference>
<feature type="transmembrane region" description="Helical" evidence="7">
    <location>
        <begin position="191"/>
        <end position="207"/>
    </location>
</feature>
<feature type="transmembrane region" description="Helical" evidence="7">
    <location>
        <begin position="242"/>
        <end position="263"/>
    </location>
</feature>
<feature type="transmembrane region" description="Helical" evidence="7">
    <location>
        <begin position="98"/>
        <end position="117"/>
    </location>
</feature>
<feature type="transmembrane region" description="Helical" evidence="7">
    <location>
        <begin position="327"/>
        <end position="344"/>
    </location>
</feature>
<protein>
    <submittedName>
        <fullName evidence="9">MFS transporter</fullName>
    </submittedName>
</protein>
<accession>A0A3E1R6Y7</accession>
<dbReference type="OrthoDB" id="9814303at2"/>
<evidence type="ECO:0000256" key="3">
    <source>
        <dbReference type="ARBA" id="ARBA00022475"/>
    </source>
</evidence>
<dbReference type="AlphaFoldDB" id="A0A3E1R6Y7"/>
<feature type="transmembrane region" description="Helical" evidence="7">
    <location>
        <begin position="123"/>
        <end position="144"/>
    </location>
</feature>
<evidence type="ECO:0000256" key="7">
    <source>
        <dbReference type="SAM" id="Phobius"/>
    </source>
</evidence>
<dbReference type="InterPro" id="IPR011701">
    <property type="entry name" value="MFS"/>
</dbReference>
<dbReference type="EMBL" id="QFZK01000025">
    <property type="protein sequence ID" value="RFO95003.1"/>
    <property type="molecule type" value="Genomic_DNA"/>
</dbReference>
<reference evidence="9 10" key="1">
    <citation type="submission" date="2018-05" db="EMBL/GenBank/DDBJ databases">
        <title>Rhodoferax soyangensis sp.nov., isolated from an oligotrophic freshwater lake.</title>
        <authorList>
            <person name="Park M."/>
        </authorList>
    </citation>
    <scope>NUCLEOTIDE SEQUENCE [LARGE SCALE GENOMIC DNA]</scope>
    <source>
        <strain evidence="9 10">IMCC26218</strain>
    </source>
</reference>
<evidence type="ECO:0000256" key="5">
    <source>
        <dbReference type="ARBA" id="ARBA00022989"/>
    </source>
</evidence>
<dbReference type="PROSITE" id="PS50850">
    <property type="entry name" value="MFS"/>
    <property type="match status" value="1"/>
</dbReference>